<dbReference type="EMBL" id="JAENGY010000250">
    <property type="protein sequence ID" value="KAG6968087.1"/>
    <property type="molecule type" value="Genomic_DNA"/>
</dbReference>
<organism evidence="2 3">
    <name type="scientific">Phytophthora aleatoria</name>
    <dbReference type="NCBI Taxonomy" id="2496075"/>
    <lineage>
        <taxon>Eukaryota</taxon>
        <taxon>Sar</taxon>
        <taxon>Stramenopiles</taxon>
        <taxon>Oomycota</taxon>
        <taxon>Peronosporomycetes</taxon>
        <taxon>Peronosporales</taxon>
        <taxon>Peronosporaceae</taxon>
        <taxon>Phytophthora</taxon>
    </lineage>
</organism>
<dbReference type="Proteomes" id="UP000709295">
    <property type="component" value="Unassembled WGS sequence"/>
</dbReference>
<dbReference type="AlphaFoldDB" id="A0A8J5J902"/>
<dbReference type="PANTHER" id="PTHR31827:SF1">
    <property type="entry name" value="EMB|CAB89363.1"/>
    <property type="match status" value="1"/>
</dbReference>
<protein>
    <recommendedName>
        <fullName evidence="4">WRKY transcription factor 19</fullName>
    </recommendedName>
</protein>
<keyword evidence="3" id="KW-1185">Reference proteome</keyword>
<feature type="region of interest" description="Disordered" evidence="1">
    <location>
        <begin position="298"/>
        <end position="338"/>
    </location>
</feature>
<feature type="compositionally biased region" description="Polar residues" evidence="1">
    <location>
        <begin position="306"/>
        <end position="318"/>
    </location>
</feature>
<comment type="caution">
    <text evidence="2">The sequence shown here is derived from an EMBL/GenBank/DDBJ whole genome shotgun (WGS) entry which is preliminary data.</text>
</comment>
<reference evidence="2" key="1">
    <citation type="submission" date="2021-01" db="EMBL/GenBank/DDBJ databases">
        <title>Phytophthora aleatoria, a newly-described species from Pinus radiata is distinct from Phytophthora cactorum isolates based on comparative genomics.</title>
        <authorList>
            <person name="Mcdougal R."/>
            <person name="Panda P."/>
            <person name="Williams N."/>
            <person name="Studholme D.J."/>
        </authorList>
    </citation>
    <scope>NUCLEOTIDE SEQUENCE</scope>
    <source>
        <strain evidence="2">NZFS 4037</strain>
    </source>
</reference>
<gene>
    <name evidence="2" type="ORF">JG688_00005980</name>
</gene>
<feature type="compositionally biased region" description="Polar residues" evidence="1">
    <location>
        <begin position="210"/>
        <end position="228"/>
    </location>
</feature>
<sequence length="586" mass="64678">MDLQNQEKCLENVGSVSNGIESAFKTMVQRWLVKGKNGEWQLAMSKPQTKIAQRVYTSRKRQPTQVTKQVNNVRVRDEHVDEVSAHHIHNKFTMEFLERSKLRLAGLRPKTLKTTRSDPSVAQQHQKAVANPVRNDKRPLSKCKKKSEHEVEEENHDRVECASSTQAESDKKAQERILVLNDKVSPLAKTSGKRAAPPPTPRAVKKSKMPRSQVNNSKTQSKPGSGNFSDAKKESPLKSVRTVSAQASNEKDAKDCKITLEQTADGIPVLCNGQRKCKQEGCYKAAYQRGFYCPAHGGHATEEGKNSSSSQDFCQSGMTGEGIKTENAKQPSQAAGHDNSLSCVTAKTSFFSTSSSRSTTKTRPNLQTAKKVLKPTASDAWHLSDLPNLFRNASCKRTEKSVVGVKQEKVGFTSPAALEEKPKITKPPRSTGLRGGKANAALCTVRGCKQKVTSERFCQTHYKCKRCRIDGCRNLATSGVRDLCSSHGGRSKCQVDGCVKNAHYRGFCNSHGGRKICQVEGCTKTVGRWGLCSAHGGKRLCHREGCNKCSQHRGLCARHLQDQAGKQLQSRGRDRARVKKEACEDY</sequence>
<evidence type="ECO:0008006" key="4">
    <source>
        <dbReference type="Google" id="ProtNLM"/>
    </source>
</evidence>
<feature type="region of interest" description="Disordered" evidence="1">
    <location>
        <begin position="112"/>
        <end position="252"/>
    </location>
</feature>
<feature type="compositionally biased region" description="Polar residues" evidence="1">
    <location>
        <begin position="112"/>
        <end position="126"/>
    </location>
</feature>
<accession>A0A8J5J902</accession>
<dbReference type="PANTHER" id="PTHR31827">
    <property type="entry name" value="EMB|CAB89363.1"/>
    <property type="match status" value="1"/>
</dbReference>
<evidence type="ECO:0000313" key="2">
    <source>
        <dbReference type="EMBL" id="KAG6968087.1"/>
    </source>
</evidence>
<evidence type="ECO:0000256" key="1">
    <source>
        <dbReference type="SAM" id="MobiDB-lite"/>
    </source>
</evidence>
<evidence type="ECO:0000313" key="3">
    <source>
        <dbReference type="Proteomes" id="UP000709295"/>
    </source>
</evidence>
<name>A0A8J5J902_9STRA</name>
<feature type="compositionally biased region" description="Polar residues" evidence="1">
    <location>
        <begin position="328"/>
        <end position="338"/>
    </location>
</feature>
<proteinExistence type="predicted"/>